<dbReference type="PROSITE" id="PS51384">
    <property type="entry name" value="FAD_FR"/>
    <property type="match status" value="1"/>
</dbReference>
<dbReference type="InterPro" id="IPR000971">
    <property type="entry name" value="Globin"/>
</dbReference>
<name>A0A4P7UH02_9ACTN</name>
<evidence type="ECO:0000256" key="6">
    <source>
        <dbReference type="ARBA" id="ARBA00022714"/>
    </source>
</evidence>
<reference evidence="17" key="5">
    <citation type="submission" date="2024-05" db="EMBL/GenBank/DDBJ databases">
        <authorList>
            <person name="Sun Q."/>
            <person name="Sedlacek I."/>
        </authorList>
    </citation>
    <scope>NUCLEOTIDE SEQUENCE</scope>
    <source>
        <strain evidence="17">CCM 7403</strain>
    </source>
</reference>
<keyword evidence="11" id="KW-0520">NAD</keyword>
<dbReference type="GO" id="GO:0019825">
    <property type="term" value="F:oxygen binding"/>
    <property type="evidence" value="ECO:0007669"/>
    <property type="project" value="InterPro"/>
</dbReference>
<dbReference type="GO" id="GO:0046872">
    <property type="term" value="F:metal ion binding"/>
    <property type="evidence" value="ECO:0007669"/>
    <property type="project" value="UniProtKB-KW"/>
</dbReference>
<dbReference type="Pfam" id="PF00175">
    <property type="entry name" value="NAD_binding_1"/>
    <property type="match status" value="1"/>
</dbReference>
<dbReference type="SUPFAM" id="SSF46458">
    <property type="entry name" value="Globin-like"/>
    <property type="match status" value="1"/>
</dbReference>
<evidence type="ECO:0000256" key="11">
    <source>
        <dbReference type="ARBA" id="ARBA00023027"/>
    </source>
</evidence>
<dbReference type="PANTHER" id="PTHR43396:SF3">
    <property type="entry name" value="FLAVOHEMOPROTEIN"/>
    <property type="match status" value="1"/>
</dbReference>
<dbReference type="RefSeq" id="WP_135833525.1">
    <property type="nucleotide sequence ID" value="NZ_BMCK01000001.1"/>
</dbReference>
<dbReference type="Gene3D" id="3.40.50.80">
    <property type="entry name" value="Nucleotide-binding domain of ferredoxin-NADP reductase (FNR) module"/>
    <property type="match status" value="1"/>
</dbReference>
<dbReference type="EMBL" id="CP038462">
    <property type="protein sequence ID" value="QCC78488.1"/>
    <property type="molecule type" value="Genomic_DNA"/>
</dbReference>
<dbReference type="FunFam" id="1.10.490.10:FF:000003">
    <property type="entry name" value="Flavohemoprotein"/>
    <property type="match status" value="1"/>
</dbReference>
<accession>A0A4P7UH02</accession>
<comment type="cofactor">
    <cofactor evidence="1">
        <name>heme b</name>
        <dbReference type="ChEBI" id="CHEBI:60344"/>
    </cofactor>
</comment>
<reference evidence="17" key="2">
    <citation type="journal article" date="2014" name="Int. J. Syst. Evol. Microbiol.">
        <title>Complete genome of a new Firmicutes species belonging to the dominant human colonic microbiota ('Ruminococcus bicirculans') reveals two chromosomes and a selective capacity to utilize plant glucans.</title>
        <authorList>
            <consortium name="NISC Comparative Sequencing Program"/>
            <person name="Wegmann U."/>
            <person name="Louis P."/>
            <person name="Goesmann A."/>
            <person name="Henrissat B."/>
            <person name="Duncan S.H."/>
            <person name="Flint H.J."/>
        </authorList>
    </citation>
    <scope>NUCLEOTIDE SEQUENCE</scope>
    <source>
        <strain evidence="17">CCM 7403</strain>
    </source>
</reference>
<keyword evidence="14" id="KW-0813">Transport</keyword>
<dbReference type="GO" id="GO:0020037">
    <property type="term" value="F:heme binding"/>
    <property type="evidence" value="ECO:0007669"/>
    <property type="project" value="InterPro"/>
</dbReference>
<feature type="domain" description="Globin" evidence="15">
    <location>
        <begin position="1"/>
        <end position="141"/>
    </location>
</feature>
<dbReference type="Proteomes" id="UP000630594">
    <property type="component" value="Unassembled WGS sequence"/>
</dbReference>
<dbReference type="KEGG" id="ndp:E2C04_17100"/>
<dbReference type="GO" id="GO:0071949">
    <property type="term" value="F:FAD binding"/>
    <property type="evidence" value="ECO:0007669"/>
    <property type="project" value="TreeGrafter"/>
</dbReference>
<keyword evidence="7" id="KW-0479">Metal-binding</keyword>
<dbReference type="EMBL" id="BMCK01000001">
    <property type="protein sequence ID" value="GGD12006.1"/>
    <property type="molecule type" value="Genomic_DNA"/>
</dbReference>
<dbReference type="SUPFAM" id="SSF63380">
    <property type="entry name" value="Riboflavin synthase domain-like"/>
    <property type="match status" value="1"/>
</dbReference>
<protein>
    <recommendedName>
        <fullName evidence="3">nitric oxide dioxygenase</fullName>
        <ecNumber evidence="3">1.14.12.17</ecNumber>
    </recommendedName>
</protein>
<evidence type="ECO:0000256" key="10">
    <source>
        <dbReference type="ARBA" id="ARBA00023014"/>
    </source>
</evidence>
<dbReference type="GO" id="GO:0008941">
    <property type="term" value="F:nitric oxide dioxygenase NAD(P)H activity"/>
    <property type="evidence" value="ECO:0007669"/>
    <property type="project" value="UniProtKB-EC"/>
</dbReference>
<dbReference type="Gene3D" id="2.40.30.10">
    <property type="entry name" value="Translation factors"/>
    <property type="match status" value="1"/>
</dbReference>
<dbReference type="GO" id="GO:0046210">
    <property type="term" value="P:nitric oxide catabolic process"/>
    <property type="evidence" value="ECO:0007669"/>
    <property type="project" value="TreeGrafter"/>
</dbReference>
<evidence type="ECO:0000256" key="5">
    <source>
        <dbReference type="ARBA" id="ARBA00022621"/>
    </source>
</evidence>
<evidence type="ECO:0000256" key="14">
    <source>
        <dbReference type="RuleBase" id="RU000356"/>
    </source>
</evidence>
<feature type="domain" description="FAD-binding FR-type" evidence="16">
    <location>
        <begin position="153"/>
        <end position="267"/>
    </location>
</feature>
<dbReference type="InterPro" id="IPR039261">
    <property type="entry name" value="FNR_nucleotide-bd"/>
</dbReference>
<evidence type="ECO:0000256" key="2">
    <source>
        <dbReference type="ARBA" id="ARBA00006401"/>
    </source>
</evidence>
<dbReference type="AlphaFoldDB" id="A0A4P7UH02"/>
<organism evidence="18 19">
    <name type="scientific">Nocardioides daphniae</name>
    <dbReference type="NCBI Taxonomy" id="402297"/>
    <lineage>
        <taxon>Bacteria</taxon>
        <taxon>Bacillati</taxon>
        <taxon>Actinomycetota</taxon>
        <taxon>Actinomycetes</taxon>
        <taxon>Propionibacteriales</taxon>
        <taxon>Nocardioidaceae</taxon>
        <taxon>Nocardioides</taxon>
    </lineage>
</organism>
<proteinExistence type="inferred from homology"/>
<evidence type="ECO:0000313" key="20">
    <source>
        <dbReference type="Proteomes" id="UP000630594"/>
    </source>
</evidence>
<evidence type="ECO:0000256" key="4">
    <source>
        <dbReference type="ARBA" id="ARBA00022617"/>
    </source>
</evidence>
<comment type="similarity">
    <text evidence="2">In the C-terminal section; belongs to the flavoprotein pyridine nucleotide cytochrome reductase family.</text>
</comment>
<evidence type="ECO:0000313" key="18">
    <source>
        <dbReference type="EMBL" id="QCC78488.1"/>
    </source>
</evidence>
<evidence type="ECO:0000259" key="16">
    <source>
        <dbReference type="PROSITE" id="PS51384"/>
    </source>
</evidence>
<keyword evidence="4 14" id="KW-0349">Heme</keyword>
<dbReference type="PANTHER" id="PTHR43396">
    <property type="entry name" value="FLAVOHEMOPROTEIN"/>
    <property type="match status" value="1"/>
</dbReference>
<dbReference type="Gene3D" id="1.10.490.10">
    <property type="entry name" value="Globins"/>
    <property type="match status" value="1"/>
</dbReference>
<dbReference type="EC" id="1.14.12.17" evidence="3"/>
<keyword evidence="8" id="KW-0521">NADP</keyword>
<keyword evidence="5 14" id="KW-0561">Oxygen transport</keyword>
<comment type="similarity">
    <text evidence="14">Belongs to the globin family.</text>
</comment>
<evidence type="ECO:0000256" key="7">
    <source>
        <dbReference type="ARBA" id="ARBA00022723"/>
    </source>
</evidence>
<dbReference type="GO" id="GO:0051537">
    <property type="term" value="F:2 iron, 2 sulfur cluster binding"/>
    <property type="evidence" value="ECO:0007669"/>
    <property type="project" value="UniProtKB-KW"/>
</dbReference>
<keyword evidence="10" id="KW-0411">Iron-sulfur</keyword>
<comment type="catalytic activity">
    <reaction evidence="12">
        <text>2 nitric oxide + NADH + 2 O2 = 2 nitrate + NAD(+) + H(+)</text>
        <dbReference type="Rhea" id="RHEA:19469"/>
        <dbReference type="ChEBI" id="CHEBI:15378"/>
        <dbReference type="ChEBI" id="CHEBI:15379"/>
        <dbReference type="ChEBI" id="CHEBI:16480"/>
        <dbReference type="ChEBI" id="CHEBI:17632"/>
        <dbReference type="ChEBI" id="CHEBI:57540"/>
        <dbReference type="ChEBI" id="CHEBI:57945"/>
        <dbReference type="EC" id="1.14.12.17"/>
    </reaction>
</comment>
<evidence type="ECO:0000259" key="15">
    <source>
        <dbReference type="PROSITE" id="PS01033"/>
    </source>
</evidence>
<dbReference type="SUPFAM" id="SSF52343">
    <property type="entry name" value="Ferredoxin reductase-like, C-terminal NADP-linked domain"/>
    <property type="match status" value="1"/>
</dbReference>
<reference evidence="20" key="3">
    <citation type="journal article" date="2019" name="Int. J. Syst. Evol. Microbiol.">
        <title>The Global Catalogue of Microorganisms (GCM) 10K type strain sequencing project: providing services to taxonomists for standard genome sequencing and annotation.</title>
        <authorList>
            <consortium name="The Broad Institute Genomics Platform"/>
            <consortium name="The Broad Institute Genome Sequencing Center for Infectious Disease"/>
            <person name="Wu L."/>
            <person name="Ma J."/>
        </authorList>
    </citation>
    <scope>NUCLEOTIDE SEQUENCE [LARGE SCALE GENOMIC DNA]</scope>
    <source>
        <strain evidence="20">CCM 7403</strain>
    </source>
</reference>
<keyword evidence="6" id="KW-0001">2Fe-2S</keyword>
<dbReference type="CDD" id="cd06184">
    <property type="entry name" value="flavohem_like_fad_nad_binding"/>
    <property type="match status" value="1"/>
</dbReference>
<evidence type="ECO:0000256" key="8">
    <source>
        <dbReference type="ARBA" id="ARBA00022857"/>
    </source>
</evidence>
<dbReference type="CDD" id="cd14782">
    <property type="entry name" value="FHb-globin_2"/>
    <property type="match status" value="1"/>
</dbReference>
<evidence type="ECO:0000313" key="17">
    <source>
        <dbReference type="EMBL" id="GGD12006.1"/>
    </source>
</evidence>
<dbReference type="InterPro" id="IPR012292">
    <property type="entry name" value="Globin/Proto"/>
</dbReference>
<dbReference type="InterPro" id="IPR008333">
    <property type="entry name" value="Cbr1-like_FAD-bd_dom"/>
</dbReference>
<dbReference type="GO" id="GO:0071500">
    <property type="term" value="P:cellular response to nitrosative stress"/>
    <property type="evidence" value="ECO:0007669"/>
    <property type="project" value="TreeGrafter"/>
</dbReference>
<dbReference type="Pfam" id="PF00042">
    <property type="entry name" value="Globin"/>
    <property type="match status" value="1"/>
</dbReference>
<evidence type="ECO:0000256" key="13">
    <source>
        <dbReference type="ARBA" id="ARBA00049433"/>
    </source>
</evidence>
<reference evidence="18" key="4">
    <citation type="submission" date="2019-03" db="EMBL/GenBank/DDBJ databases">
        <authorList>
            <person name="Huang Y."/>
        </authorList>
    </citation>
    <scope>NUCLEOTIDE SEQUENCE</scope>
    <source>
        <strain evidence="18">JCM 16608</strain>
    </source>
</reference>
<dbReference type="InterPro" id="IPR009050">
    <property type="entry name" value="Globin-like_sf"/>
</dbReference>
<gene>
    <name evidence="18" type="ORF">E2C04_17100</name>
    <name evidence="17" type="ORF">GCM10007231_08620</name>
</gene>
<reference evidence="18 19" key="1">
    <citation type="journal article" date="2008" name="Int. J. Syst. Evol. Microbiol.">
        <title>Nocardioides daphniae sp. nov., isolated from Daphnia cucullata (Crustacea: Cladocera).</title>
        <authorList>
            <person name="Toth E.M."/>
            <person name="Keki Z."/>
            <person name="Homonnay Z.G."/>
            <person name="Borsodi A.K."/>
            <person name="Marialigeti K."/>
            <person name="Schumann P."/>
        </authorList>
    </citation>
    <scope>NUCLEOTIDE SEQUENCE [LARGE SCALE GENOMIC DNA]</scope>
    <source>
        <strain evidence="18 19">JCM 16608</strain>
    </source>
</reference>
<evidence type="ECO:0000256" key="1">
    <source>
        <dbReference type="ARBA" id="ARBA00001970"/>
    </source>
</evidence>
<sequence length="405" mass="43782">MLSPTSTDVVKATLPAIGAAIGDITPLFYRKMFDAHPELERDLFNRGNQKAGDQPRALAASIATYATVLVTPDAPAPLDLLRRIGHKHASLGIKPEEYEIVHTHLFAAIVEVLGDAVTPEVAAAWDEVYWLMANDLITLEKELYAEAEVTPETVWRDVVVTERRQESPDTVSFTVAAPDGSPLATAKPGQYVSVAVRLPDGARQIRQYSLTRAAAGQWAFSVKAIAASVAEDGTEIPEGEVSNFLHRTVFEGDTLTTSVPFGDLVLDDSDDPLLLVSAGIGSTPILGMLNYLSHTGSNRRVTVLHADRSLARHAHRQQLSALVATLPDATLHRWYEELGERGAAADVRAGRVDLAGVEIQGGARAYLCGPLPFMQAVRSDLVDRGVAADRIHYEVFGPDKWVAAN</sequence>
<evidence type="ECO:0000256" key="12">
    <source>
        <dbReference type="ARBA" id="ARBA00048649"/>
    </source>
</evidence>
<dbReference type="PROSITE" id="PS01033">
    <property type="entry name" value="GLOBIN"/>
    <property type="match status" value="1"/>
</dbReference>
<dbReference type="InterPro" id="IPR017938">
    <property type="entry name" value="Riboflavin_synthase-like_b-brl"/>
</dbReference>
<dbReference type="GO" id="GO:0005344">
    <property type="term" value="F:oxygen carrier activity"/>
    <property type="evidence" value="ECO:0007669"/>
    <property type="project" value="UniProtKB-KW"/>
</dbReference>
<dbReference type="Pfam" id="PF00970">
    <property type="entry name" value="FAD_binding_6"/>
    <property type="match status" value="1"/>
</dbReference>
<dbReference type="OrthoDB" id="9801223at2"/>
<dbReference type="InterPro" id="IPR001433">
    <property type="entry name" value="OxRdtase_FAD/NAD-bd"/>
</dbReference>
<evidence type="ECO:0000313" key="19">
    <source>
        <dbReference type="Proteomes" id="UP000297025"/>
    </source>
</evidence>
<keyword evidence="20" id="KW-1185">Reference proteome</keyword>
<comment type="catalytic activity">
    <reaction evidence="13">
        <text>2 nitric oxide + NADPH + 2 O2 = 2 nitrate + NADP(+) + H(+)</text>
        <dbReference type="Rhea" id="RHEA:19465"/>
        <dbReference type="ChEBI" id="CHEBI:15378"/>
        <dbReference type="ChEBI" id="CHEBI:15379"/>
        <dbReference type="ChEBI" id="CHEBI:16480"/>
        <dbReference type="ChEBI" id="CHEBI:17632"/>
        <dbReference type="ChEBI" id="CHEBI:57783"/>
        <dbReference type="ChEBI" id="CHEBI:58349"/>
        <dbReference type="EC" id="1.14.12.17"/>
    </reaction>
</comment>
<dbReference type="InterPro" id="IPR017927">
    <property type="entry name" value="FAD-bd_FR_type"/>
</dbReference>
<evidence type="ECO:0000256" key="3">
    <source>
        <dbReference type="ARBA" id="ARBA00012229"/>
    </source>
</evidence>
<dbReference type="Proteomes" id="UP000297025">
    <property type="component" value="Chromosome"/>
</dbReference>
<evidence type="ECO:0000256" key="9">
    <source>
        <dbReference type="ARBA" id="ARBA00023004"/>
    </source>
</evidence>
<keyword evidence="9" id="KW-0408">Iron</keyword>